<dbReference type="GO" id="GO:0008654">
    <property type="term" value="P:phospholipid biosynthetic process"/>
    <property type="evidence" value="ECO:0007669"/>
    <property type="project" value="UniProtKB-KW"/>
</dbReference>
<comment type="cofactor">
    <cofactor evidence="1">
        <name>Mg(2+)</name>
        <dbReference type="ChEBI" id="CHEBI:18420"/>
    </cofactor>
</comment>
<dbReference type="RefSeq" id="WP_046515625.1">
    <property type="nucleotide sequence ID" value="NZ_LAYZ01000023.1"/>
</dbReference>
<evidence type="ECO:0000256" key="9">
    <source>
        <dbReference type="ARBA" id="ARBA00022842"/>
    </source>
</evidence>
<proteinExistence type="inferred from homology"/>
<dbReference type="NCBIfam" id="NF009603">
    <property type="entry name" value="PRK13055.1"/>
    <property type="match status" value="1"/>
</dbReference>
<accession>A0A0M2SHS4</accession>
<dbReference type="InterPro" id="IPR001206">
    <property type="entry name" value="Diacylglycerol_kinase_cat_dom"/>
</dbReference>
<evidence type="ECO:0000256" key="5">
    <source>
        <dbReference type="ARBA" id="ARBA00022723"/>
    </source>
</evidence>
<evidence type="ECO:0000256" key="12">
    <source>
        <dbReference type="ARBA" id="ARBA00023264"/>
    </source>
</evidence>
<dbReference type="GO" id="GO:0046872">
    <property type="term" value="F:metal ion binding"/>
    <property type="evidence" value="ECO:0007669"/>
    <property type="project" value="UniProtKB-KW"/>
</dbReference>
<gene>
    <name evidence="14" type="ORF">WN59_08320</name>
</gene>
<dbReference type="PATRIC" id="fig|1432562.3.peg.1635"/>
<dbReference type="SUPFAM" id="SSF111331">
    <property type="entry name" value="NAD kinase/diacylglycerol kinase-like"/>
    <property type="match status" value="1"/>
</dbReference>
<reference evidence="14 15" key="1">
    <citation type="submission" date="2015-04" db="EMBL/GenBank/DDBJ databases">
        <title>Taxonomic description and genome sequence of Salinicoccus sediminis sp. nov., a novel hyper halotolerant bacterium isolated from marine sediment.</title>
        <authorList>
            <person name="Mathan Kumar R."/>
            <person name="Kaur G."/>
            <person name="Kumar N."/>
            <person name="Kumar A."/>
            <person name="Singh N.K."/>
            <person name="Kaur N."/>
            <person name="Mayilraj S."/>
        </authorList>
    </citation>
    <scope>NUCLEOTIDE SEQUENCE [LARGE SCALE GENOMIC DNA]</scope>
    <source>
        <strain evidence="14 15">SV-16</strain>
    </source>
</reference>
<keyword evidence="6" id="KW-0547">Nucleotide-binding</keyword>
<evidence type="ECO:0000256" key="10">
    <source>
        <dbReference type="ARBA" id="ARBA00023098"/>
    </source>
</evidence>
<keyword evidence="8" id="KW-0067">ATP-binding</keyword>
<dbReference type="InterPro" id="IPR016064">
    <property type="entry name" value="NAD/diacylglycerol_kinase_sf"/>
</dbReference>
<comment type="similarity">
    <text evidence="2">Belongs to the diacylglycerol/lipid kinase family.</text>
</comment>
<dbReference type="Pfam" id="PF00781">
    <property type="entry name" value="DAGK_cat"/>
    <property type="match status" value="1"/>
</dbReference>
<evidence type="ECO:0000256" key="8">
    <source>
        <dbReference type="ARBA" id="ARBA00022840"/>
    </source>
</evidence>
<dbReference type="Gene3D" id="2.60.200.40">
    <property type="match status" value="1"/>
</dbReference>
<evidence type="ECO:0000259" key="13">
    <source>
        <dbReference type="PROSITE" id="PS50146"/>
    </source>
</evidence>
<dbReference type="InterPro" id="IPR005218">
    <property type="entry name" value="Diacylglycerol/lipid_kinase"/>
</dbReference>
<dbReference type="EMBL" id="LAYZ01000023">
    <property type="protein sequence ID" value="KKK34269.1"/>
    <property type="molecule type" value="Genomic_DNA"/>
</dbReference>
<keyword evidence="15" id="KW-1185">Reference proteome</keyword>
<evidence type="ECO:0000256" key="11">
    <source>
        <dbReference type="ARBA" id="ARBA00023209"/>
    </source>
</evidence>
<dbReference type="GO" id="GO:0005524">
    <property type="term" value="F:ATP binding"/>
    <property type="evidence" value="ECO:0007669"/>
    <property type="project" value="UniProtKB-KW"/>
</dbReference>
<dbReference type="Proteomes" id="UP000034287">
    <property type="component" value="Unassembled WGS sequence"/>
</dbReference>
<dbReference type="NCBIfam" id="NF009874">
    <property type="entry name" value="PRK13337.1"/>
    <property type="match status" value="1"/>
</dbReference>
<feature type="domain" description="DAGKc" evidence="13">
    <location>
        <begin position="1"/>
        <end position="131"/>
    </location>
</feature>
<dbReference type="Gene3D" id="3.40.50.10330">
    <property type="entry name" value="Probable inorganic polyphosphate/atp-NAD kinase, domain 1"/>
    <property type="match status" value="1"/>
</dbReference>
<dbReference type="PANTHER" id="PTHR12358:SF106">
    <property type="entry name" value="LIPID KINASE YEGS"/>
    <property type="match status" value="1"/>
</dbReference>
<dbReference type="InterPro" id="IPR017438">
    <property type="entry name" value="ATP-NAD_kinase_N"/>
</dbReference>
<dbReference type="NCBIfam" id="TIGR00147">
    <property type="entry name" value="YegS/Rv2252/BmrU family lipid kinase"/>
    <property type="match status" value="1"/>
</dbReference>
<evidence type="ECO:0000256" key="4">
    <source>
        <dbReference type="ARBA" id="ARBA00022679"/>
    </source>
</evidence>
<keyword evidence="7 14" id="KW-0418">Kinase</keyword>
<dbReference type="PROSITE" id="PS50146">
    <property type="entry name" value="DAGK"/>
    <property type="match status" value="1"/>
</dbReference>
<sequence>MKTARIIYNPTSGREIFKESLAAVLERLEMNGYITSAHATTGEGDAVSAAAKACEMDFDLIVAAGGDGTVNEVINGMAGFEDRPALGIVPTGTVNDFAKALHIPSGILDAIDTIVDGRTARIDLGRMNSKYFMNIGGGGKITAVSYEAPSKLKAIIGPLAYYVKGIEMLPQIRSSNVRIDYDGNIFEGKVMLFLLGLTNSIGGFDKLVPDAEFNDGYFSLIIVEEASLAELGHILTLATRGEHLKHPKVHVYKAQDVHISSYEEVQLNLDGEFGGVLPAHFENMKEHLEVRVPESFYKVHIQKDVYGY</sequence>
<organism evidence="14 15">
    <name type="scientific">Salinicoccus sediminis</name>
    <dbReference type="NCBI Taxonomy" id="1432562"/>
    <lineage>
        <taxon>Bacteria</taxon>
        <taxon>Bacillati</taxon>
        <taxon>Bacillota</taxon>
        <taxon>Bacilli</taxon>
        <taxon>Bacillales</taxon>
        <taxon>Staphylococcaceae</taxon>
        <taxon>Salinicoccus</taxon>
    </lineage>
</organism>
<keyword evidence="3" id="KW-0444">Lipid biosynthesis</keyword>
<evidence type="ECO:0000256" key="3">
    <source>
        <dbReference type="ARBA" id="ARBA00022516"/>
    </source>
</evidence>
<evidence type="ECO:0000256" key="6">
    <source>
        <dbReference type="ARBA" id="ARBA00022741"/>
    </source>
</evidence>
<comment type="caution">
    <text evidence="14">The sequence shown here is derived from an EMBL/GenBank/DDBJ whole genome shotgun (WGS) entry which is preliminary data.</text>
</comment>
<dbReference type="SMART" id="SM00046">
    <property type="entry name" value="DAGKc"/>
    <property type="match status" value="1"/>
</dbReference>
<keyword evidence="4" id="KW-0808">Transferase</keyword>
<dbReference type="InterPro" id="IPR045540">
    <property type="entry name" value="YegS/DAGK_C"/>
</dbReference>
<keyword evidence="5" id="KW-0479">Metal-binding</keyword>
<evidence type="ECO:0000256" key="7">
    <source>
        <dbReference type="ARBA" id="ARBA00022777"/>
    </source>
</evidence>
<dbReference type="Pfam" id="PF19279">
    <property type="entry name" value="YegS_C"/>
    <property type="match status" value="1"/>
</dbReference>
<evidence type="ECO:0000313" key="14">
    <source>
        <dbReference type="EMBL" id="KKK34269.1"/>
    </source>
</evidence>
<dbReference type="GO" id="GO:0005886">
    <property type="term" value="C:plasma membrane"/>
    <property type="evidence" value="ECO:0007669"/>
    <property type="project" value="TreeGrafter"/>
</dbReference>
<keyword evidence="12" id="KW-1208">Phospholipid metabolism</keyword>
<protein>
    <submittedName>
        <fullName evidence="14">Lipid kinase</fullName>
    </submittedName>
</protein>
<dbReference type="AlphaFoldDB" id="A0A0M2SHS4"/>
<dbReference type="OrthoDB" id="142078at2"/>
<keyword evidence="10" id="KW-0443">Lipid metabolism</keyword>
<keyword evidence="9" id="KW-0460">Magnesium</keyword>
<evidence type="ECO:0000313" key="15">
    <source>
        <dbReference type="Proteomes" id="UP000034287"/>
    </source>
</evidence>
<keyword evidence="11" id="KW-0594">Phospholipid biosynthesis</keyword>
<dbReference type="STRING" id="1432562.WN59_08320"/>
<evidence type="ECO:0000256" key="1">
    <source>
        <dbReference type="ARBA" id="ARBA00001946"/>
    </source>
</evidence>
<name>A0A0M2SHS4_9STAP</name>
<dbReference type="PANTHER" id="PTHR12358">
    <property type="entry name" value="SPHINGOSINE KINASE"/>
    <property type="match status" value="1"/>
</dbReference>
<dbReference type="GO" id="GO:0004143">
    <property type="term" value="F:ATP-dependent diacylglycerol kinase activity"/>
    <property type="evidence" value="ECO:0007669"/>
    <property type="project" value="TreeGrafter"/>
</dbReference>
<evidence type="ECO:0000256" key="2">
    <source>
        <dbReference type="ARBA" id="ARBA00005983"/>
    </source>
</evidence>
<dbReference type="InterPro" id="IPR050187">
    <property type="entry name" value="Lipid_Phosphate_FormReg"/>
</dbReference>